<proteinExistence type="predicted"/>
<dbReference type="EMBL" id="AEJC01000415">
    <property type="protein sequence ID" value="EKX63675.1"/>
    <property type="molecule type" value="Genomic_DNA"/>
</dbReference>
<gene>
    <name evidence="2" type="ORF">STRIP9103_00412</name>
</gene>
<reference evidence="2 3" key="1">
    <citation type="submission" date="2012-11" db="EMBL/GenBank/DDBJ databases">
        <authorList>
            <person name="Huguet-Tapia J.C."/>
            <person name="Durkin A.S."/>
            <person name="Pettis G.S."/>
            <person name="Badger J.H."/>
        </authorList>
    </citation>
    <scope>NUCLEOTIDE SEQUENCE [LARGE SCALE GENOMIC DNA]</scope>
    <source>
        <strain evidence="2 3">91-03</strain>
    </source>
</reference>
<keyword evidence="3" id="KW-1185">Reference proteome</keyword>
<protein>
    <submittedName>
        <fullName evidence="2">Uncharacterized protein</fullName>
    </submittedName>
</protein>
<evidence type="ECO:0000256" key="1">
    <source>
        <dbReference type="SAM" id="MobiDB-lite"/>
    </source>
</evidence>
<evidence type="ECO:0000313" key="3">
    <source>
        <dbReference type="Proteomes" id="UP000010411"/>
    </source>
</evidence>
<sequence>MLAGPAVPGLADVLPDPHGDQRLQSGLETGRGAVDSTPGARSGTRARRSTC</sequence>
<evidence type="ECO:0000313" key="2">
    <source>
        <dbReference type="EMBL" id="EKX63675.1"/>
    </source>
</evidence>
<organism evidence="2 3">
    <name type="scientific">Streptomyces ipomoeae 91-03</name>
    <dbReference type="NCBI Taxonomy" id="698759"/>
    <lineage>
        <taxon>Bacteria</taxon>
        <taxon>Bacillati</taxon>
        <taxon>Actinomycetota</taxon>
        <taxon>Actinomycetes</taxon>
        <taxon>Kitasatosporales</taxon>
        <taxon>Streptomycetaceae</taxon>
        <taxon>Streptomyces</taxon>
    </lineage>
</organism>
<feature type="region of interest" description="Disordered" evidence="1">
    <location>
        <begin position="1"/>
        <end position="51"/>
    </location>
</feature>
<accession>L1KT83</accession>
<dbReference type="AlphaFoldDB" id="L1KT83"/>
<name>L1KT83_9ACTN</name>
<dbReference type="Proteomes" id="UP000010411">
    <property type="component" value="Unassembled WGS sequence"/>
</dbReference>
<comment type="caution">
    <text evidence="2">The sequence shown here is derived from an EMBL/GenBank/DDBJ whole genome shotgun (WGS) entry which is preliminary data.</text>
</comment>